<dbReference type="GO" id="GO:0009244">
    <property type="term" value="P:lipopolysaccharide core region biosynthetic process"/>
    <property type="evidence" value="ECO:0007669"/>
    <property type="project" value="UniProtKB-UniRule"/>
</dbReference>
<protein>
    <recommendedName>
        <fullName evidence="4 10">3-deoxy-D-manno-octulosonic acid transferase</fullName>
        <shortName evidence="10">Kdo transferase</shortName>
        <ecNumber evidence="3 10">2.4.99.12</ecNumber>
    </recommendedName>
    <alternativeName>
        <fullName evidence="7 10">Lipid IV(A) 3-deoxy-D-manno-octulosonic acid transferase</fullName>
    </alternativeName>
</protein>
<evidence type="ECO:0000256" key="8">
    <source>
        <dbReference type="ARBA" id="ARBA00049183"/>
    </source>
</evidence>
<dbReference type="STRING" id="1349421.OI18_05010"/>
<dbReference type="InterPro" id="IPR038107">
    <property type="entry name" value="Glycos_transf_N_sf"/>
</dbReference>
<dbReference type="SUPFAM" id="SSF53756">
    <property type="entry name" value="UDP-Glycosyltransferase/glycogen phosphorylase"/>
    <property type="match status" value="1"/>
</dbReference>
<comment type="caution">
    <text evidence="13">The sequence shown here is derived from an EMBL/GenBank/DDBJ whole genome shotgun (WGS) entry which is preliminary data.</text>
</comment>
<dbReference type="OrthoDB" id="9789797at2"/>
<dbReference type="Pfam" id="PF04413">
    <property type="entry name" value="Glycos_transf_N"/>
    <property type="match status" value="1"/>
</dbReference>
<dbReference type="Gene3D" id="3.40.50.11720">
    <property type="entry name" value="3-Deoxy-D-manno-octulosonic-acid transferase, N-terminal domain"/>
    <property type="match status" value="1"/>
</dbReference>
<evidence type="ECO:0000259" key="11">
    <source>
        <dbReference type="Pfam" id="PF00534"/>
    </source>
</evidence>
<evidence type="ECO:0000256" key="10">
    <source>
        <dbReference type="RuleBase" id="RU365103"/>
    </source>
</evidence>
<evidence type="ECO:0000256" key="2">
    <source>
        <dbReference type="ARBA" id="ARBA00004713"/>
    </source>
</evidence>
<dbReference type="PANTHER" id="PTHR42755">
    <property type="entry name" value="3-DEOXY-MANNO-OCTULOSONATE CYTIDYLYLTRANSFERASE"/>
    <property type="match status" value="1"/>
</dbReference>
<dbReference type="EMBL" id="JSVC01000005">
    <property type="protein sequence ID" value="KIC95620.1"/>
    <property type="molecule type" value="Genomic_DNA"/>
</dbReference>
<dbReference type="Pfam" id="PF00534">
    <property type="entry name" value="Glycos_transf_1"/>
    <property type="match status" value="1"/>
</dbReference>
<dbReference type="InterPro" id="IPR001296">
    <property type="entry name" value="Glyco_trans_1"/>
</dbReference>
<dbReference type="InterPro" id="IPR007507">
    <property type="entry name" value="Glycos_transf_N"/>
</dbReference>
<keyword evidence="5" id="KW-0472">Membrane</keyword>
<comment type="similarity">
    <text evidence="10">Belongs to the glycosyltransferase group 1 family.</text>
</comment>
<organism evidence="13 14">
    <name type="scientific">Flavihumibacter solisilvae</name>
    <dbReference type="NCBI Taxonomy" id="1349421"/>
    <lineage>
        <taxon>Bacteria</taxon>
        <taxon>Pseudomonadati</taxon>
        <taxon>Bacteroidota</taxon>
        <taxon>Chitinophagia</taxon>
        <taxon>Chitinophagales</taxon>
        <taxon>Chitinophagaceae</taxon>
        <taxon>Flavihumibacter</taxon>
    </lineage>
</organism>
<reference evidence="13 14" key="1">
    <citation type="submission" date="2014-11" db="EMBL/GenBank/DDBJ databases">
        <title>Genome sequence of Flavihumibacter solisilvae 3-3.</title>
        <authorList>
            <person name="Zhou G."/>
            <person name="Li M."/>
            <person name="Wang G."/>
        </authorList>
    </citation>
    <scope>NUCLEOTIDE SEQUENCE [LARGE SCALE GENOMIC DNA]</scope>
    <source>
        <strain evidence="13 14">3-3</strain>
    </source>
</reference>
<dbReference type="GO" id="GO:0005886">
    <property type="term" value="C:plasma membrane"/>
    <property type="evidence" value="ECO:0007669"/>
    <property type="project" value="UniProtKB-SubCell"/>
</dbReference>
<dbReference type="RefSeq" id="WP_039137730.1">
    <property type="nucleotide sequence ID" value="NZ_JSVC01000005.1"/>
</dbReference>
<evidence type="ECO:0000256" key="3">
    <source>
        <dbReference type="ARBA" id="ARBA00012621"/>
    </source>
</evidence>
<dbReference type="GO" id="GO:0009245">
    <property type="term" value="P:lipid A biosynthetic process"/>
    <property type="evidence" value="ECO:0007669"/>
    <property type="project" value="TreeGrafter"/>
</dbReference>
<evidence type="ECO:0000256" key="4">
    <source>
        <dbReference type="ARBA" id="ARBA00019077"/>
    </source>
</evidence>
<keyword evidence="10" id="KW-0448">Lipopolysaccharide biosynthesis</keyword>
<evidence type="ECO:0000313" key="14">
    <source>
        <dbReference type="Proteomes" id="UP000031408"/>
    </source>
</evidence>
<dbReference type="Proteomes" id="UP000031408">
    <property type="component" value="Unassembled WGS sequence"/>
</dbReference>
<sequence>MSLLLYNIFLILYRLGIGIAANFNEKARLWLRGRKDWKDRLTAALGEKKAPVVWMHCASLGEFEQGRPVLEYIRKTKPGYTLVVTFFSPSGYEVRKNYTGADHICYLPLDGYRVAKDFIGIVQPDLVIWVRYEFWYHFLHQLMKKEVPVLLVSGLFRSSQPFFRWYGKLHRHMLSCFRHIFVQDEDSKDLLNSVGFSRVSVSGDTRYDRVSAIAENFQPLPLIEAFVNGSKTVVAGSTWPEDEEELDHFANSEPQVRFIIAPHEIGETHLKEMEKLFNNTVRYGEWEKRWKELQATANPPNVLIIDNIGMLSRLYHYATVAYVGGGFGEDGLHNILEAAVYGVPVIHGPVYDRFPEAIAMLDAGASFAVNNALELESTLRRMLEENAAYHEASAAAETFVRTRKGATNTIINYLEENRLLTN</sequence>
<feature type="active site" description="Proton acceptor" evidence="9">
    <location>
        <position position="62"/>
    </location>
</feature>
<evidence type="ECO:0000256" key="5">
    <source>
        <dbReference type="ARBA" id="ARBA00022519"/>
    </source>
</evidence>
<dbReference type="InterPro" id="IPR039901">
    <property type="entry name" value="Kdotransferase"/>
</dbReference>
<dbReference type="GO" id="GO:0043842">
    <property type="term" value="F:Kdo transferase activity"/>
    <property type="evidence" value="ECO:0007669"/>
    <property type="project" value="UniProtKB-EC"/>
</dbReference>
<keyword evidence="6 10" id="KW-0808">Transferase</keyword>
<proteinExistence type="inferred from homology"/>
<accession>A0A0C1IN16</accession>
<keyword evidence="14" id="KW-1185">Reference proteome</keyword>
<name>A0A0C1IN16_9BACT</name>
<comment type="catalytic activity">
    <reaction evidence="8 10">
        <text>lipid IVA (E. coli) + CMP-3-deoxy-beta-D-manno-octulosonate = alpha-Kdo-(2-&gt;6)-lipid IVA (E. coli) + CMP + H(+)</text>
        <dbReference type="Rhea" id="RHEA:28066"/>
        <dbReference type="ChEBI" id="CHEBI:15378"/>
        <dbReference type="ChEBI" id="CHEBI:58603"/>
        <dbReference type="ChEBI" id="CHEBI:60364"/>
        <dbReference type="ChEBI" id="CHEBI:60377"/>
        <dbReference type="ChEBI" id="CHEBI:85987"/>
        <dbReference type="EC" id="2.4.99.12"/>
    </reaction>
</comment>
<keyword evidence="5" id="KW-0997">Cell inner membrane</keyword>
<comment type="function">
    <text evidence="10">Involved in lipopolysaccharide (LPS) biosynthesis. Catalyzes the transfer of 3-deoxy-D-manno-octulosonate (Kdo) residue(s) from CMP-Kdo to lipid IV(A), the tetraacyldisaccharide-1,4'-bisphosphate precursor of lipid A.</text>
</comment>
<dbReference type="PANTHER" id="PTHR42755:SF1">
    <property type="entry name" value="3-DEOXY-D-MANNO-OCTULOSONIC ACID TRANSFERASE, MITOCHONDRIAL-RELATED"/>
    <property type="match status" value="1"/>
</dbReference>
<dbReference type="GO" id="GO:0030313">
    <property type="term" value="C:cell envelope"/>
    <property type="evidence" value="ECO:0007669"/>
    <property type="project" value="UniProtKB-SubCell"/>
</dbReference>
<comment type="subcellular location">
    <subcellularLocation>
        <location evidence="1">Cell envelope</location>
    </subcellularLocation>
    <subcellularLocation>
        <location evidence="10">Cell membrane</location>
    </subcellularLocation>
</comment>
<dbReference type="EC" id="2.4.99.12" evidence="3 10"/>
<dbReference type="UniPathway" id="UPA00958"/>
<evidence type="ECO:0000313" key="13">
    <source>
        <dbReference type="EMBL" id="KIC95620.1"/>
    </source>
</evidence>
<evidence type="ECO:0000259" key="12">
    <source>
        <dbReference type="Pfam" id="PF04413"/>
    </source>
</evidence>
<evidence type="ECO:0000256" key="9">
    <source>
        <dbReference type="PIRSR" id="PIRSR639901-1"/>
    </source>
</evidence>
<dbReference type="Gene3D" id="3.40.50.2000">
    <property type="entry name" value="Glycogen Phosphorylase B"/>
    <property type="match status" value="1"/>
</dbReference>
<evidence type="ECO:0000256" key="1">
    <source>
        <dbReference type="ARBA" id="ARBA00004196"/>
    </source>
</evidence>
<comment type="pathway">
    <text evidence="2 10">Bacterial outer membrane biogenesis; LPS core biosynthesis.</text>
</comment>
<evidence type="ECO:0000256" key="6">
    <source>
        <dbReference type="ARBA" id="ARBA00022679"/>
    </source>
</evidence>
<feature type="domain" description="Glycosyl transferase family 1" evidence="11">
    <location>
        <begin position="283"/>
        <end position="397"/>
    </location>
</feature>
<evidence type="ECO:0000256" key="7">
    <source>
        <dbReference type="ARBA" id="ARBA00031445"/>
    </source>
</evidence>
<dbReference type="AlphaFoldDB" id="A0A0C1IN16"/>
<feature type="domain" description="3-deoxy-D-manno-octulosonic-acid transferase N-terminal" evidence="12">
    <location>
        <begin position="36"/>
        <end position="208"/>
    </location>
</feature>
<keyword evidence="10" id="KW-1003">Cell membrane</keyword>
<gene>
    <name evidence="13" type="ORF">OI18_05010</name>
</gene>